<dbReference type="AlphaFoldDB" id="A0A4P1QFZ1"/>
<feature type="transmembrane region" description="Helical" evidence="1">
    <location>
        <begin position="6"/>
        <end position="27"/>
    </location>
</feature>
<keyword evidence="1" id="KW-0472">Membrane</keyword>
<proteinExistence type="predicted"/>
<accession>A0A4P1QFZ1</accession>
<keyword evidence="1" id="KW-0812">Transmembrane</keyword>
<dbReference type="RefSeq" id="WP_119863721.1">
    <property type="nucleotide sequence ID" value="NZ_CP008748.1"/>
</dbReference>
<evidence type="ECO:0008006" key="4">
    <source>
        <dbReference type="Google" id="ProtNLM"/>
    </source>
</evidence>
<protein>
    <recommendedName>
        <fullName evidence="4">Spermidine/putrescine transport system substrate-binding protein</fullName>
    </recommendedName>
</protein>
<reference evidence="2 3" key="1">
    <citation type="submission" date="2014-06" db="EMBL/GenBank/DDBJ databases">
        <title>The Whole Genome Sequence of Mycoplasma hyosynoviae strain ATCC 27095.</title>
        <authorList>
            <person name="Calcutt M.J."/>
            <person name="Foecking M.F."/>
        </authorList>
    </citation>
    <scope>NUCLEOTIDE SEQUENCE [LARGE SCALE GENOMIC DNA]</scope>
    <source>
        <strain evidence="2 3">M60</strain>
    </source>
</reference>
<sequence>MNRRVWRALLIFLPLIFIIILFVSFIITKQKNGYRPSIYNYESYLSPKIIEKVKKQYNYKEFKEVNEFTQALYAEKAIAGVGSDFQAARLIIDNKIKKLDFTQIYGTTANIWEKRKKLYRQEIVEHFEEFDKQIYAEIKAKNTNNSKAKILSNETYDIDGDGKEDHFYEYIIPYYSQDKGVAYNIDNSFRPNINISNLEKELQKKKYSWEEIIKILRAHNYNRFGWTNAYYDNLMIGSIYKNINPYNKFTDLNYKNAIDGFVDFVEKIGGKSIKDTEYNFFTGDGLELLNHLIEPKEKRIEAAILYNGDAIDAYYSSDNFSNVKEEQIRFVRPKINYLLTDCWIVSKSLSDKQTNNFLKILKNNIYVNLDVNQELSLKLKSLEITFLDEIKERLNKDIIVQQKKEHKDEPQKIVDIDNMVALINKQNKTASDIQQILNYRNEGYFPDLFSETFSETKIAEVKNFDFICYTPIDELTYEFIKKWYFMNDETVLEIFQQPKKSSDYTLLTYPIINTNLRTKIASYYFEKTKS</sequence>
<dbReference type="EMBL" id="CP008748">
    <property type="protein sequence ID" value="ASI53764.1"/>
    <property type="molecule type" value="Genomic_DNA"/>
</dbReference>
<keyword evidence="1" id="KW-1133">Transmembrane helix</keyword>
<dbReference type="KEGG" id="mhyv:MHSN_00870"/>
<organism evidence="2 3">
    <name type="scientific">Metamycoplasma hyosynoviae</name>
    <dbReference type="NCBI Taxonomy" id="29559"/>
    <lineage>
        <taxon>Bacteria</taxon>
        <taxon>Bacillati</taxon>
        <taxon>Mycoplasmatota</taxon>
        <taxon>Mycoplasmoidales</taxon>
        <taxon>Metamycoplasmataceae</taxon>
        <taxon>Metamycoplasma</taxon>
    </lineage>
</organism>
<name>A0A4P1QFZ1_9BACT</name>
<dbReference type="Proteomes" id="UP000264882">
    <property type="component" value="Chromosome"/>
</dbReference>
<evidence type="ECO:0000313" key="3">
    <source>
        <dbReference type="Proteomes" id="UP000264882"/>
    </source>
</evidence>
<gene>
    <name evidence="2" type="ORF">MHSN_00870</name>
</gene>
<evidence type="ECO:0000313" key="2">
    <source>
        <dbReference type="EMBL" id="ASI53764.1"/>
    </source>
</evidence>
<keyword evidence="3" id="KW-1185">Reference proteome</keyword>
<evidence type="ECO:0000256" key="1">
    <source>
        <dbReference type="SAM" id="Phobius"/>
    </source>
</evidence>